<reference evidence="1 2" key="1">
    <citation type="journal article" date="2009" name="PLoS Genet.">
        <title>Alliance of proteomics and genomics to unravel the specificities of Sahara bacterium Deinococcus deserti.</title>
        <authorList>
            <person name="de Groot A."/>
            <person name="Dulermo R."/>
            <person name="Ortet P."/>
            <person name="Blanchard L."/>
            <person name="Guerin P."/>
            <person name="Fernandez B."/>
            <person name="Vacherie B."/>
            <person name="Dossat C."/>
            <person name="Jolivet E."/>
            <person name="Siguier P."/>
            <person name="Chandler M."/>
            <person name="Barakat M."/>
            <person name="Dedieu A."/>
            <person name="Barbe V."/>
            <person name="Heulin T."/>
            <person name="Sommer S."/>
            <person name="Achouak W."/>
            <person name="Armengaud J."/>
        </authorList>
    </citation>
    <scope>NUCLEOTIDE SEQUENCE [LARGE SCALE GENOMIC DNA]</scope>
    <source>
        <strain evidence="2">DSM 17065 / CIP 109153 / LMG 22923 / VCD115</strain>
    </source>
</reference>
<sequence>MKKALFVAPFALSLAACGIIPLPSIPIPNAEIPLSSVLATTSNQVVYLNRNALGGASMPSQLRDLTITGDAVYVKKGGTLKSLRLYVRSSLPTTDCKLIGTMAYACPAAGEGSQVIGTVNLNATEPQKFTLRGEALDEAAKKGTGFFGVQIIDGIPVESEIIELRNMRAQPRL</sequence>
<dbReference type="RefSeq" id="WP_012693321.1">
    <property type="nucleotide sequence ID" value="NC_012526.1"/>
</dbReference>
<dbReference type="HOGENOM" id="CLU_1545089_0_0_0"/>
<name>C1CVI1_DEIDV</name>
<dbReference type="PaxDb" id="546414-Deide_12771"/>
<dbReference type="AlphaFoldDB" id="C1CVI1"/>
<protein>
    <recommendedName>
        <fullName evidence="3">Lipoprotein</fullName>
    </recommendedName>
</protein>
<dbReference type="Proteomes" id="UP000002208">
    <property type="component" value="Chromosome"/>
</dbReference>
<organism evidence="1 2">
    <name type="scientific">Deinococcus deserti (strain DSM 17065 / CIP 109153 / LMG 22923 / VCD115)</name>
    <dbReference type="NCBI Taxonomy" id="546414"/>
    <lineage>
        <taxon>Bacteria</taxon>
        <taxon>Thermotogati</taxon>
        <taxon>Deinococcota</taxon>
        <taxon>Deinococci</taxon>
        <taxon>Deinococcales</taxon>
        <taxon>Deinococcaceae</taxon>
        <taxon>Deinococcus</taxon>
    </lineage>
</organism>
<accession>C1CVI1</accession>
<keyword evidence="2" id="KW-1185">Reference proteome</keyword>
<proteinExistence type="predicted"/>
<dbReference type="PROSITE" id="PS51257">
    <property type="entry name" value="PROKAR_LIPOPROTEIN"/>
    <property type="match status" value="1"/>
</dbReference>
<dbReference type="EMBL" id="CP001114">
    <property type="protein sequence ID" value="ACO46198.1"/>
    <property type="molecule type" value="Genomic_DNA"/>
</dbReference>
<evidence type="ECO:0000313" key="1">
    <source>
        <dbReference type="EMBL" id="ACO46198.1"/>
    </source>
</evidence>
<gene>
    <name evidence="1" type="ordered locus">Deide_12771</name>
</gene>
<dbReference type="STRING" id="546414.Deide_12771"/>
<evidence type="ECO:0000313" key="2">
    <source>
        <dbReference type="Proteomes" id="UP000002208"/>
    </source>
</evidence>
<evidence type="ECO:0008006" key="3">
    <source>
        <dbReference type="Google" id="ProtNLM"/>
    </source>
</evidence>
<dbReference type="KEGG" id="ddr:Deide_12771"/>